<protein>
    <submittedName>
        <fullName evidence="2">Uncharacterized protein</fullName>
    </submittedName>
</protein>
<accession>A0A317ED67</accession>
<sequence>MITLSTGGLSPTDPLRWLANAAAIAESRVTFDRLRETRAAEWSERDVSDYNRAQEAEVNALQDLAALHRGTPLPCPDTITLTGPMVTLVANLVAAALSFDQSAVTMEALPDNNADWTDLHHWGANRASDDELRGWEILAGLHRGDATDMTTLRRIVFRPQVTCYWDADDREVGYESPCDIVECRDDGDIAEVEHLAIVDRTFHVTLPPAPDVDDDDEWNFVGRSLPEAQEALAAEQARRAALPAKGEETADA</sequence>
<comment type="caution">
    <text evidence="2">The sequence shown here is derived from an EMBL/GenBank/DDBJ whole genome shotgun (WGS) entry which is preliminary data.</text>
</comment>
<evidence type="ECO:0000256" key="1">
    <source>
        <dbReference type="SAM" id="MobiDB-lite"/>
    </source>
</evidence>
<dbReference type="RefSeq" id="WP_109904074.1">
    <property type="nucleotide sequence ID" value="NZ_QGLE01000003.1"/>
</dbReference>
<proteinExistence type="predicted"/>
<evidence type="ECO:0000313" key="3">
    <source>
        <dbReference type="Proteomes" id="UP000245461"/>
    </source>
</evidence>
<dbReference type="EMBL" id="QGLE01000003">
    <property type="protein sequence ID" value="PWR24542.1"/>
    <property type="molecule type" value="Genomic_DNA"/>
</dbReference>
<keyword evidence="3" id="KW-1185">Reference proteome</keyword>
<name>A0A317ED67_9PROT</name>
<feature type="compositionally biased region" description="Low complexity" evidence="1">
    <location>
        <begin position="233"/>
        <end position="244"/>
    </location>
</feature>
<dbReference type="AlphaFoldDB" id="A0A317ED67"/>
<feature type="region of interest" description="Disordered" evidence="1">
    <location>
        <begin position="233"/>
        <end position="252"/>
    </location>
</feature>
<reference evidence="2 3" key="1">
    <citation type="submission" date="2018-05" db="EMBL/GenBank/DDBJ databases">
        <title>Zavarzinia sp. HR-AS.</title>
        <authorList>
            <person name="Lee Y."/>
            <person name="Jeon C.O."/>
        </authorList>
    </citation>
    <scope>NUCLEOTIDE SEQUENCE [LARGE SCALE GENOMIC DNA]</scope>
    <source>
        <strain evidence="2 3">HR-AS</strain>
    </source>
</reference>
<evidence type="ECO:0000313" key="2">
    <source>
        <dbReference type="EMBL" id="PWR24542.1"/>
    </source>
</evidence>
<organism evidence="2 3">
    <name type="scientific">Zavarzinia aquatilis</name>
    <dbReference type="NCBI Taxonomy" id="2211142"/>
    <lineage>
        <taxon>Bacteria</taxon>
        <taxon>Pseudomonadati</taxon>
        <taxon>Pseudomonadota</taxon>
        <taxon>Alphaproteobacteria</taxon>
        <taxon>Rhodospirillales</taxon>
        <taxon>Zavarziniaceae</taxon>
        <taxon>Zavarzinia</taxon>
    </lineage>
</organism>
<gene>
    <name evidence="2" type="ORF">DKG74_06980</name>
</gene>
<dbReference type="Proteomes" id="UP000245461">
    <property type="component" value="Unassembled WGS sequence"/>
</dbReference>